<dbReference type="EMBL" id="LK020694">
    <property type="protein sequence ID" value="CDQ30307.1"/>
    <property type="molecule type" value="Genomic_DNA"/>
</dbReference>
<sequence length="168" mass="19226">MNKRTNSKPIYKRVWFWVLIAIVSIGVVNGILNTPPKNTAAKTEKTTSTTVEQKFKMTKELGEEFALYFKENAEVLDKGEKVDFVPGGDDKNLSVRIGESWKNESTSRKIYISNEFLKAKNTIFEKWAQEKGYNVDLGKDTPQLLVYTSDSDKTQISQEYKGEMKILK</sequence>
<dbReference type="AlphaFoldDB" id="A0A098AP20"/>
<organism evidence="1">
    <name type="scientific">Streptococcus pneumoniae</name>
    <dbReference type="NCBI Taxonomy" id="1313"/>
    <lineage>
        <taxon>Bacteria</taxon>
        <taxon>Bacillati</taxon>
        <taxon>Bacillota</taxon>
        <taxon>Bacilli</taxon>
        <taxon>Lactobacillales</taxon>
        <taxon>Streptococcaceae</taxon>
        <taxon>Streptococcus</taxon>
    </lineage>
</organism>
<protein>
    <submittedName>
        <fullName evidence="1">Putative prophage protein</fullName>
    </submittedName>
</protein>
<reference evidence="1" key="1">
    <citation type="submission" date="2014-04" db="EMBL/GenBank/DDBJ databases">
        <authorList>
            <person name="Croucher N."/>
        </authorList>
    </citation>
    <scope>NUCLEOTIDE SEQUENCE</scope>
    <source>
        <strain evidence="1">R34-3131</strain>
    </source>
</reference>
<name>A0A098AP20_STREE</name>
<proteinExistence type="predicted"/>
<reference evidence="1" key="2">
    <citation type="submission" date="2014-10" db="EMBL/GenBank/DDBJ databases">
        <title>Contrasting mechanisms driving short-term and long-term diversification of pneumococci.</title>
        <authorList>
            <person name="Croucher N.J."/>
            <person name="Coupland P.C."/>
            <person name="Stevenson A.E."/>
            <person name="Callendrello A."/>
            <person name="Bentley S.D."/>
            <person name="Hanage W.P."/>
        </authorList>
    </citation>
    <scope>NUCLEOTIDE SEQUENCE</scope>
    <source>
        <strain evidence="1">R34-3131</strain>
    </source>
</reference>
<dbReference type="RefSeq" id="WP_054368746.1">
    <property type="nucleotide sequence ID" value="NZ_CNQN02000087.1"/>
</dbReference>
<accession>A0A098AP20</accession>
<evidence type="ECO:0000313" key="1">
    <source>
        <dbReference type="EMBL" id="CDQ30307.1"/>
    </source>
</evidence>